<name>A0A1H7XAH4_9NOCA</name>
<dbReference type="OrthoDB" id="6071905at2"/>
<proteinExistence type="predicted"/>
<dbReference type="GO" id="GO:0070573">
    <property type="term" value="F:metallodipeptidase activity"/>
    <property type="evidence" value="ECO:0007669"/>
    <property type="project" value="InterPro"/>
</dbReference>
<sequence>MTQHGAHLRRFTQALCAAMALILGGTGIAASQATPAPTSLGDNPVFGLANGCYAVKSEQSGTFVRRDGGGYRVDGADLAAAERFRMHAAQLGRFMFYGKGGDMLAHDGKRAIVSTRDALPTTDWTLTHTDGTYAITATSDGSQLTVDGNGLRLTDPGTNPPGGRFLVVPTSGCADFPDAEVNATGTPLSGTGPNGEVRGFIDAHVHLNSNLFIGGQVHCGKPFDPQGVAVALRDCPDQGASKASALLESILSGGSPLDGRDTTGWPTFANWPAHDSLTHEQTYYKWIERAWRGGLRMFNDLLVNNRVLCDLYPYKNRSCNDMDTIRAQAKQVHEMQDYIDAQHGGPGRGWFRIVSNPEDTRKVIGEGKLAVTIGIETSEPFGCGLRDGVPQCNEADIDRGLDEVYAMGVRQMYVTHKFDNAFGGTRFDAGTTGVAVNVGNFLGTGRFWEVEPCKGPEHDQPLIPVAEGSAEVLAALPTGSAMPVYPSGPMCNTRGLTKLGEHMVRGMMARGMIVDIDHMSAKTAEDALRILEEARYSGVVSTHSWTDPLNHKRIYALGGFVAGYASGLGGHSEDGHDHGNFIDAWRQARADRSDKYYFGFGFGADTGGFAPQAPPREDAGAKPLQYPYKTFDGGTTMDRQRTGERVFDLNKDGVAHYGLIPDWIADMRNAAGNEGDQIIDDMSRGAEAYLQMWERVAK</sequence>
<gene>
    <name evidence="2" type="ORF">SAMN05444583_13144</name>
</gene>
<dbReference type="GO" id="GO:0006508">
    <property type="term" value="P:proteolysis"/>
    <property type="evidence" value="ECO:0007669"/>
    <property type="project" value="InterPro"/>
</dbReference>
<feature type="signal peptide" evidence="1">
    <location>
        <begin position="1"/>
        <end position="29"/>
    </location>
</feature>
<organism evidence="2 3">
    <name type="scientific">Rhodococcus maanshanensis</name>
    <dbReference type="NCBI Taxonomy" id="183556"/>
    <lineage>
        <taxon>Bacteria</taxon>
        <taxon>Bacillati</taxon>
        <taxon>Actinomycetota</taxon>
        <taxon>Actinomycetes</taxon>
        <taxon>Mycobacteriales</taxon>
        <taxon>Nocardiaceae</taxon>
        <taxon>Rhodococcus</taxon>
    </lineage>
</organism>
<dbReference type="SUPFAM" id="SSF51556">
    <property type="entry name" value="Metallo-dependent hydrolases"/>
    <property type="match status" value="1"/>
</dbReference>
<feature type="chain" id="PRO_5039295974" evidence="1">
    <location>
        <begin position="30"/>
        <end position="698"/>
    </location>
</feature>
<dbReference type="Proteomes" id="UP000198677">
    <property type="component" value="Unassembled WGS sequence"/>
</dbReference>
<accession>A0A1H7XAH4</accession>
<dbReference type="RefSeq" id="WP_072753534.1">
    <property type="nucleotide sequence ID" value="NZ_FOAW01000031.1"/>
</dbReference>
<protein>
    <submittedName>
        <fullName evidence="2">Membrane dipeptidase (Peptidase family M19)</fullName>
    </submittedName>
</protein>
<keyword evidence="3" id="KW-1185">Reference proteome</keyword>
<evidence type="ECO:0000256" key="1">
    <source>
        <dbReference type="SAM" id="SignalP"/>
    </source>
</evidence>
<keyword evidence="1" id="KW-0732">Signal</keyword>
<dbReference type="InterPro" id="IPR032466">
    <property type="entry name" value="Metal_Hydrolase"/>
</dbReference>
<dbReference type="Gene3D" id="3.20.20.140">
    <property type="entry name" value="Metal-dependent hydrolases"/>
    <property type="match status" value="1"/>
</dbReference>
<dbReference type="Pfam" id="PF01244">
    <property type="entry name" value="Peptidase_M19"/>
    <property type="match status" value="1"/>
</dbReference>
<evidence type="ECO:0000313" key="2">
    <source>
        <dbReference type="EMBL" id="SEM30683.1"/>
    </source>
</evidence>
<evidence type="ECO:0000313" key="3">
    <source>
        <dbReference type="Proteomes" id="UP000198677"/>
    </source>
</evidence>
<dbReference type="AlphaFoldDB" id="A0A1H7XAH4"/>
<reference evidence="3" key="1">
    <citation type="submission" date="2016-10" db="EMBL/GenBank/DDBJ databases">
        <authorList>
            <person name="Varghese N."/>
            <person name="Submissions S."/>
        </authorList>
    </citation>
    <scope>NUCLEOTIDE SEQUENCE [LARGE SCALE GENOMIC DNA]</scope>
    <source>
        <strain evidence="3">DSM 44675</strain>
    </source>
</reference>
<dbReference type="EMBL" id="FOAW01000031">
    <property type="protein sequence ID" value="SEM30683.1"/>
    <property type="molecule type" value="Genomic_DNA"/>
</dbReference>
<dbReference type="InterPro" id="IPR008257">
    <property type="entry name" value="Pept_M19"/>
</dbReference>